<dbReference type="PANTHER" id="PTHR45667">
    <property type="entry name" value="S-ADENOSYLMETHIONINE MITOCHONDRIAL CARRIER PROTEIN"/>
    <property type="match status" value="1"/>
</dbReference>
<dbReference type="SUPFAM" id="SSF103506">
    <property type="entry name" value="Mitochondrial carrier"/>
    <property type="match status" value="1"/>
</dbReference>
<dbReference type="InterPro" id="IPR018108">
    <property type="entry name" value="MCP_transmembrane"/>
</dbReference>
<evidence type="ECO:0000256" key="7">
    <source>
        <dbReference type="ARBA" id="ARBA00023136"/>
    </source>
</evidence>
<evidence type="ECO:0008006" key="13">
    <source>
        <dbReference type="Google" id="ProtNLM"/>
    </source>
</evidence>
<dbReference type="Gene3D" id="1.50.40.10">
    <property type="entry name" value="Mitochondrial carrier domain"/>
    <property type="match status" value="1"/>
</dbReference>
<evidence type="ECO:0000256" key="5">
    <source>
        <dbReference type="ARBA" id="ARBA00022737"/>
    </source>
</evidence>
<comment type="caution">
    <text evidence="11">The sequence shown here is derived from an EMBL/GenBank/DDBJ whole genome shotgun (WGS) entry which is preliminary data.</text>
</comment>
<dbReference type="PROSITE" id="PS50920">
    <property type="entry name" value="SOLCAR"/>
    <property type="match status" value="3"/>
</dbReference>
<evidence type="ECO:0000256" key="4">
    <source>
        <dbReference type="ARBA" id="ARBA00022692"/>
    </source>
</evidence>
<keyword evidence="6 10" id="KW-1133">Transmembrane helix</keyword>
<evidence type="ECO:0000256" key="1">
    <source>
        <dbReference type="ARBA" id="ARBA00004141"/>
    </source>
</evidence>
<comment type="subcellular location">
    <subcellularLocation>
        <location evidence="1">Membrane</location>
        <topology evidence="1">Multi-pass membrane protein</topology>
    </subcellularLocation>
</comment>
<dbReference type="InterPro" id="IPR023395">
    <property type="entry name" value="MCP_dom_sf"/>
</dbReference>
<protein>
    <recommendedName>
        <fullName evidence="13">Mitochondrial carrier protein</fullName>
    </recommendedName>
</protein>
<feature type="transmembrane region" description="Helical" evidence="10">
    <location>
        <begin position="21"/>
        <end position="45"/>
    </location>
</feature>
<evidence type="ECO:0000256" key="3">
    <source>
        <dbReference type="ARBA" id="ARBA00022448"/>
    </source>
</evidence>
<keyword evidence="12" id="KW-1185">Reference proteome</keyword>
<dbReference type="EMBL" id="JALLPB020000037">
    <property type="protein sequence ID" value="KAL3823479.1"/>
    <property type="molecule type" value="Genomic_DNA"/>
</dbReference>
<evidence type="ECO:0000313" key="12">
    <source>
        <dbReference type="Proteomes" id="UP001530377"/>
    </source>
</evidence>
<feature type="repeat" description="Solcar" evidence="8">
    <location>
        <begin position="307"/>
        <end position="393"/>
    </location>
</feature>
<evidence type="ECO:0000256" key="10">
    <source>
        <dbReference type="SAM" id="Phobius"/>
    </source>
</evidence>
<keyword evidence="7 8" id="KW-0472">Membrane</keyword>
<dbReference type="AlphaFoldDB" id="A0ABD3SFZ7"/>
<dbReference type="GO" id="GO:0016020">
    <property type="term" value="C:membrane"/>
    <property type="evidence" value="ECO:0007669"/>
    <property type="project" value="UniProtKB-SubCell"/>
</dbReference>
<evidence type="ECO:0000256" key="8">
    <source>
        <dbReference type="PROSITE-ProRule" id="PRU00282"/>
    </source>
</evidence>
<keyword evidence="5" id="KW-0677">Repeat</keyword>
<evidence type="ECO:0000256" key="2">
    <source>
        <dbReference type="ARBA" id="ARBA00006375"/>
    </source>
</evidence>
<reference evidence="11 12" key="1">
    <citation type="submission" date="2024-10" db="EMBL/GenBank/DDBJ databases">
        <title>Updated reference genomes for cyclostephanoid diatoms.</title>
        <authorList>
            <person name="Roberts W.R."/>
            <person name="Alverson A.J."/>
        </authorList>
    </citation>
    <scope>NUCLEOTIDE SEQUENCE [LARGE SCALE GENOMIC DNA]</scope>
    <source>
        <strain evidence="11 12">AJA228-03</strain>
    </source>
</reference>
<evidence type="ECO:0000256" key="9">
    <source>
        <dbReference type="RuleBase" id="RU000488"/>
    </source>
</evidence>
<dbReference type="Pfam" id="PF00153">
    <property type="entry name" value="Mito_carr"/>
    <property type="match status" value="3"/>
</dbReference>
<organism evidence="11 12">
    <name type="scientific">Cyclostephanos tholiformis</name>
    <dbReference type="NCBI Taxonomy" id="382380"/>
    <lineage>
        <taxon>Eukaryota</taxon>
        <taxon>Sar</taxon>
        <taxon>Stramenopiles</taxon>
        <taxon>Ochrophyta</taxon>
        <taxon>Bacillariophyta</taxon>
        <taxon>Coscinodiscophyceae</taxon>
        <taxon>Thalassiosirophycidae</taxon>
        <taxon>Stephanodiscales</taxon>
        <taxon>Stephanodiscaceae</taxon>
        <taxon>Cyclostephanos</taxon>
    </lineage>
</organism>
<evidence type="ECO:0000256" key="6">
    <source>
        <dbReference type="ARBA" id="ARBA00022989"/>
    </source>
</evidence>
<dbReference type="Proteomes" id="UP001530377">
    <property type="component" value="Unassembled WGS sequence"/>
</dbReference>
<name>A0ABD3SFZ7_9STRA</name>
<proteinExistence type="inferred from homology"/>
<evidence type="ECO:0000313" key="11">
    <source>
        <dbReference type="EMBL" id="KAL3823479.1"/>
    </source>
</evidence>
<comment type="similarity">
    <text evidence="2 9">Belongs to the mitochondrial carrier (TC 2.A.29) family.</text>
</comment>
<gene>
    <name evidence="11" type="ORF">ACHAXA_010239</name>
</gene>
<sequence length="401" mass="42376">MMDRPFSHRQTSRRASSAITYSHFLILAFVIIPISSQILLSFAAATSIVVCHHAPNVRTNQRPSSTTPASASTMVTFPRGGGVGGVGGAGGSTSPALATTVTSSPASSIGRLVTRPFESFVYAVLDARSHLAAAACGRALSIFGMYPVDTIKTRMQMGGGPLKLNGLYRGVAGSLVGQVPYGVLTFGSYEIYKKYLLGRFPDVRPAFVYALSAILGDVTGSGWLCPSEVVKQQMQAGMYGNTREAISGIWRGGGIGGFYRGYTGGLARDVPFRVAQLTTFEVTKNVYLRAKKRRLRSSSSSDVDVSLSALEAAACGAVAGSFSAAITNPLDRIKTLMMTDVTNAYGGSVAACASKIIRDDGFAGLFAGVVPRVAYIAPSVCIFFATYEFVQQRMKGRVPTT</sequence>
<accession>A0ABD3SFZ7</accession>
<feature type="transmembrane region" description="Helical" evidence="10">
    <location>
        <begin position="362"/>
        <end position="387"/>
    </location>
</feature>
<feature type="repeat" description="Solcar" evidence="8">
    <location>
        <begin position="204"/>
        <end position="286"/>
    </location>
</feature>
<feature type="repeat" description="Solcar" evidence="8">
    <location>
        <begin position="125"/>
        <end position="195"/>
    </location>
</feature>
<keyword evidence="3 9" id="KW-0813">Transport</keyword>
<keyword evidence="4 8" id="KW-0812">Transmembrane</keyword>